<feature type="binding site" evidence="2">
    <location>
        <position position="180"/>
    </location>
    <ligand>
        <name>dihydroxyacetone phosphate</name>
        <dbReference type="ChEBI" id="CHEBI:57642"/>
    </ligand>
</feature>
<evidence type="ECO:0000256" key="2">
    <source>
        <dbReference type="PIRSR" id="PIRSR001359-2"/>
    </source>
</evidence>
<proteinExistence type="predicted"/>
<gene>
    <name evidence="5" type="ORF">BIY20_18460</name>
    <name evidence="4" type="ORF">BIY22_08545</name>
</gene>
<name>A0A1Q9HEP3_9VIBR</name>
<comment type="cofactor">
    <cofactor evidence="3">
        <name>Zn(2+)</name>
        <dbReference type="ChEBI" id="CHEBI:29105"/>
    </cofactor>
    <text evidence="3">Binds 2 Zn(2+) ions per subunit. One is catalytic and the other provides a structural contribution.</text>
</comment>
<dbReference type="GO" id="GO:0005975">
    <property type="term" value="P:carbohydrate metabolic process"/>
    <property type="evidence" value="ECO:0007669"/>
    <property type="project" value="InterPro"/>
</dbReference>
<dbReference type="STRING" id="1381081.BIY22_08545"/>
<keyword evidence="6" id="KW-1185">Reference proteome</keyword>
<evidence type="ECO:0000313" key="7">
    <source>
        <dbReference type="Proteomes" id="UP000186313"/>
    </source>
</evidence>
<dbReference type="Proteomes" id="UP000186039">
    <property type="component" value="Unassembled WGS sequence"/>
</dbReference>
<accession>A0A1Q9HEP3</accession>
<dbReference type="InterPro" id="IPR000771">
    <property type="entry name" value="FBA_II"/>
</dbReference>
<dbReference type="PANTHER" id="PTHR30304:SF0">
    <property type="entry name" value="D-TAGATOSE-1,6-BISPHOSPHATE ALDOLASE SUBUNIT GATY-RELATED"/>
    <property type="match status" value="1"/>
</dbReference>
<dbReference type="SUPFAM" id="SSF51569">
    <property type="entry name" value="Aldolase"/>
    <property type="match status" value="1"/>
</dbReference>
<dbReference type="Pfam" id="PF01116">
    <property type="entry name" value="F_bP_aldolase"/>
    <property type="match status" value="1"/>
</dbReference>
<dbReference type="Proteomes" id="UP000186313">
    <property type="component" value="Unassembled WGS sequence"/>
</dbReference>
<feature type="binding site" evidence="2">
    <location>
        <begin position="208"/>
        <end position="210"/>
    </location>
    <ligand>
        <name>dihydroxyacetone phosphate</name>
        <dbReference type="ChEBI" id="CHEBI:57642"/>
    </ligand>
</feature>
<feature type="binding site" evidence="3">
    <location>
        <position position="207"/>
    </location>
    <ligand>
        <name>Zn(2+)</name>
        <dbReference type="ChEBI" id="CHEBI:29105"/>
        <label>1</label>
        <note>catalytic</note>
    </ligand>
</feature>
<evidence type="ECO:0000313" key="4">
    <source>
        <dbReference type="EMBL" id="OLQ88205.1"/>
    </source>
</evidence>
<dbReference type="InterPro" id="IPR050246">
    <property type="entry name" value="Class_II_FBP_aldolase"/>
</dbReference>
<dbReference type="GO" id="GO:0009025">
    <property type="term" value="F:tagatose-bisphosphate aldolase activity"/>
    <property type="evidence" value="ECO:0007669"/>
    <property type="project" value="TreeGrafter"/>
</dbReference>
<evidence type="ECO:0000313" key="6">
    <source>
        <dbReference type="Proteomes" id="UP000186039"/>
    </source>
</evidence>
<dbReference type="OrthoDB" id="9803995at2"/>
<feature type="binding site" evidence="3">
    <location>
        <position position="82"/>
    </location>
    <ligand>
        <name>Zn(2+)</name>
        <dbReference type="ChEBI" id="CHEBI:29105"/>
        <label>1</label>
        <note>catalytic</note>
    </ligand>
</feature>
<protein>
    <submittedName>
        <fullName evidence="4">Fructose-bisphosphate aldolase</fullName>
    </submittedName>
</protein>
<dbReference type="RefSeq" id="WP_075709373.1">
    <property type="nucleotide sequence ID" value="NZ_AP019654.1"/>
</dbReference>
<organism evidence="4 7">
    <name type="scientific">Vibrio panuliri</name>
    <dbReference type="NCBI Taxonomy" id="1381081"/>
    <lineage>
        <taxon>Bacteria</taxon>
        <taxon>Pseudomonadati</taxon>
        <taxon>Pseudomonadota</taxon>
        <taxon>Gammaproteobacteria</taxon>
        <taxon>Vibrionales</taxon>
        <taxon>Vibrionaceae</taxon>
        <taxon>Vibrio</taxon>
    </lineage>
</organism>
<evidence type="ECO:0000313" key="5">
    <source>
        <dbReference type="EMBL" id="OLQ96600.1"/>
    </source>
</evidence>
<dbReference type="NCBIfam" id="TIGR00167">
    <property type="entry name" value="cbbA"/>
    <property type="match status" value="1"/>
</dbReference>
<keyword evidence="3" id="KW-0862">Zinc</keyword>
<dbReference type="GO" id="GO:0005829">
    <property type="term" value="C:cytosol"/>
    <property type="evidence" value="ECO:0007669"/>
    <property type="project" value="TreeGrafter"/>
</dbReference>
<dbReference type="CDD" id="cd00947">
    <property type="entry name" value="TBP_aldolase_IIB"/>
    <property type="match status" value="1"/>
</dbReference>
<dbReference type="GO" id="GO:0008270">
    <property type="term" value="F:zinc ion binding"/>
    <property type="evidence" value="ECO:0007669"/>
    <property type="project" value="InterPro"/>
</dbReference>
<dbReference type="PIRSF" id="PIRSF001359">
    <property type="entry name" value="F_bP_aldolase_II"/>
    <property type="match status" value="1"/>
</dbReference>
<dbReference type="InterPro" id="IPR013785">
    <property type="entry name" value="Aldolase_TIM"/>
</dbReference>
<dbReference type="EMBL" id="MJMJ01000023">
    <property type="protein sequence ID" value="OLQ88205.1"/>
    <property type="molecule type" value="Genomic_DNA"/>
</dbReference>
<reference evidence="6 7" key="1">
    <citation type="submission" date="2016-09" db="EMBL/GenBank/DDBJ databases">
        <title>Genomic Taxonomy of the Vibrionaceae.</title>
        <authorList>
            <person name="Gonzalez-Castillo A."/>
            <person name="Gomez-Gil B."/>
            <person name="Enciso-Ibarra K."/>
        </authorList>
    </citation>
    <scope>NUCLEOTIDE SEQUENCE [LARGE SCALE GENOMIC DNA]</scope>
    <source>
        <strain evidence="5 6">CAIM 1902</strain>
        <strain evidence="4 7">CAIM 703</strain>
    </source>
</reference>
<dbReference type="AlphaFoldDB" id="A0A1Q9HEP3"/>
<feature type="binding site" evidence="3">
    <location>
        <position position="103"/>
    </location>
    <ligand>
        <name>Zn(2+)</name>
        <dbReference type="ChEBI" id="CHEBI:29105"/>
        <label>2</label>
    </ligand>
</feature>
<feature type="active site" description="Proton donor" evidence="1">
    <location>
        <position position="81"/>
    </location>
</feature>
<keyword evidence="3" id="KW-0479">Metal-binding</keyword>
<feature type="binding site" evidence="2">
    <location>
        <begin position="229"/>
        <end position="232"/>
    </location>
    <ligand>
        <name>dihydroxyacetone phosphate</name>
        <dbReference type="ChEBI" id="CHEBI:57642"/>
    </ligand>
</feature>
<dbReference type="Gene3D" id="3.20.20.70">
    <property type="entry name" value="Aldolase class I"/>
    <property type="match status" value="1"/>
</dbReference>
<evidence type="ECO:0000256" key="1">
    <source>
        <dbReference type="PIRSR" id="PIRSR001359-1"/>
    </source>
</evidence>
<evidence type="ECO:0000256" key="3">
    <source>
        <dbReference type="PIRSR" id="PIRSR001359-3"/>
    </source>
</evidence>
<dbReference type="EMBL" id="MJMH01000004">
    <property type="protein sequence ID" value="OLQ96600.1"/>
    <property type="molecule type" value="Genomic_DNA"/>
</dbReference>
<comment type="caution">
    <text evidence="4">The sequence shown here is derived from an EMBL/GenBank/DDBJ whole genome shotgun (WGS) entry which is preliminary data.</text>
</comment>
<dbReference type="PANTHER" id="PTHR30304">
    <property type="entry name" value="D-TAGATOSE-1,6-BISPHOSPHATE ALDOLASE"/>
    <property type="match status" value="1"/>
</dbReference>
<sequence length="279" mass="30281">MLVTTQEMFKQAEEGGFAIPSANFLDYRMAKAFVQVAEAHGMPLILSFAQSHMKELDIIDAASIGIHLAQNSRVPIALHLDHGEDKQTIERAISLGFTSVMIDASKQPFAENIAITKEIVDIAHHNGVVVEAELGHVGSGDTLESATLSDSIYTEPAQAREFCDKTGVDSLAVSIGTAHGHYKGVPKINFEALAQIRDQVEIPLVLHGGSGSGDDNLHKCAVSGIRKINIFTDFITAAHSAIYAEKHDNMLTLNRLVSAAYAETLAHYYRVFATQAWRA</sequence>
<feature type="binding site" evidence="3">
    <location>
        <position position="179"/>
    </location>
    <ligand>
        <name>Zn(2+)</name>
        <dbReference type="ChEBI" id="CHEBI:29105"/>
        <label>1</label>
        <note>catalytic</note>
    </ligand>
</feature>
<feature type="binding site" evidence="3">
    <location>
        <position position="133"/>
    </location>
    <ligand>
        <name>Zn(2+)</name>
        <dbReference type="ChEBI" id="CHEBI:29105"/>
        <label>2</label>
    </ligand>
</feature>